<organism evidence="2 3">
    <name type="scientific">Cupriavidus phytorum</name>
    <dbReference type="NCBI Taxonomy" id="3024399"/>
    <lineage>
        <taxon>Bacteria</taxon>
        <taxon>Pseudomonadati</taxon>
        <taxon>Pseudomonadota</taxon>
        <taxon>Betaproteobacteria</taxon>
        <taxon>Burkholderiales</taxon>
        <taxon>Burkholderiaceae</taxon>
        <taxon>Cupriavidus</taxon>
    </lineage>
</organism>
<keyword evidence="1" id="KW-1133">Transmembrane helix</keyword>
<evidence type="ECO:0000256" key="1">
    <source>
        <dbReference type="SAM" id="Phobius"/>
    </source>
</evidence>
<dbReference type="EMBL" id="QKZN01000006">
    <property type="protein sequence ID" value="PZX26780.1"/>
    <property type="molecule type" value="Genomic_DNA"/>
</dbReference>
<keyword evidence="3" id="KW-1185">Reference proteome</keyword>
<evidence type="ECO:0000313" key="3">
    <source>
        <dbReference type="Proteomes" id="UP000249638"/>
    </source>
</evidence>
<reference evidence="2" key="1">
    <citation type="submission" date="2018-06" db="EMBL/GenBank/DDBJ databases">
        <title>Genomic Encyclopedia of Type Strains, Phase IV (KMG-V): Genome sequencing to study the core and pangenomes of soil and plant-associated prokaryotes.</title>
        <authorList>
            <person name="Whitman W."/>
        </authorList>
    </citation>
    <scope>NUCLEOTIDE SEQUENCE [LARGE SCALE GENOMIC DNA]</scope>
    <source>
        <strain evidence="2">MLR2-44</strain>
    </source>
</reference>
<accession>A0A2W7NVC5</accession>
<feature type="transmembrane region" description="Helical" evidence="1">
    <location>
        <begin position="21"/>
        <end position="41"/>
    </location>
</feature>
<protein>
    <submittedName>
        <fullName evidence="2">Uncharacterized protein</fullName>
    </submittedName>
</protein>
<name>A0A2W7NVC5_9BURK</name>
<proteinExistence type="predicted"/>
<keyword evidence="1" id="KW-0812">Transmembrane</keyword>
<comment type="caution">
    <text evidence="2">The sequence shown here is derived from an EMBL/GenBank/DDBJ whole genome shotgun (WGS) entry which is preliminary data.</text>
</comment>
<dbReference type="Proteomes" id="UP000249638">
    <property type="component" value="Unassembled WGS sequence"/>
</dbReference>
<gene>
    <name evidence="2" type="ORF">C7416_10666</name>
</gene>
<dbReference type="AlphaFoldDB" id="A0A2W7NVC5"/>
<keyword evidence="1" id="KW-0472">Membrane</keyword>
<sequence>MNTAYGKAERPDSGREIRVDAFSLVLLATALTAALPMLMLASSQLPLQSTLAKLLMTLL</sequence>
<evidence type="ECO:0000313" key="2">
    <source>
        <dbReference type="EMBL" id="PZX26780.1"/>
    </source>
</evidence>